<organism evidence="2 3">
    <name type="scientific">Nonomuraea maritima</name>
    <dbReference type="NCBI Taxonomy" id="683260"/>
    <lineage>
        <taxon>Bacteria</taxon>
        <taxon>Bacillati</taxon>
        <taxon>Actinomycetota</taxon>
        <taxon>Actinomycetes</taxon>
        <taxon>Streptosporangiales</taxon>
        <taxon>Streptosporangiaceae</taxon>
        <taxon>Nonomuraea</taxon>
    </lineage>
</organism>
<protein>
    <submittedName>
        <fullName evidence="2">Concanavalin A-like lectin/glucanases superfamily protein</fullName>
    </submittedName>
</protein>
<dbReference type="Gene3D" id="2.60.120.200">
    <property type="match status" value="1"/>
</dbReference>
<feature type="region of interest" description="Disordered" evidence="1">
    <location>
        <begin position="454"/>
        <end position="476"/>
    </location>
</feature>
<dbReference type="GO" id="GO:0030246">
    <property type="term" value="F:carbohydrate binding"/>
    <property type="evidence" value="ECO:0007669"/>
    <property type="project" value="UniProtKB-KW"/>
</dbReference>
<evidence type="ECO:0000256" key="1">
    <source>
        <dbReference type="SAM" id="MobiDB-lite"/>
    </source>
</evidence>
<dbReference type="Proteomes" id="UP000198683">
    <property type="component" value="Unassembled WGS sequence"/>
</dbReference>
<dbReference type="AlphaFoldDB" id="A0A1G9MHC1"/>
<reference evidence="2 3" key="1">
    <citation type="submission" date="2016-10" db="EMBL/GenBank/DDBJ databases">
        <authorList>
            <person name="de Groot N.N."/>
        </authorList>
    </citation>
    <scope>NUCLEOTIDE SEQUENCE [LARGE SCALE GENOMIC DNA]</scope>
    <source>
        <strain evidence="2 3">CGMCC 4.5681</strain>
    </source>
</reference>
<dbReference type="EMBL" id="FNFB01000028">
    <property type="protein sequence ID" value="SDL73524.1"/>
    <property type="molecule type" value="Genomic_DNA"/>
</dbReference>
<gene>
    <name evidence="2" type="ORF">SAMN05421874_12835</name>
</gene>
<keyword evidence="2" id="KW-0430">Lectin</keyword>
<name>A0A1G9MHC1_9ACTN</name>
<accession>A0A1G9MHC1</accession>
<evidence type="ECO:0000313" key="3">
    <source>
        <dbReference type="Proteomes" id="UP000198683"/>
    </source>
</evidence>
<dbReference type="STRING" id="683260.SAMN05421874_12835"/>
<keyword evidence="3" id="KW-1185">Reference proteome</keyword>
<proteinExistence type="predicted"/>
<sequence>MTCWVKLSADRNNYSSAWCIDSSIGNYNLLQTDNDGTTMGFFQSSVTPLATRAMTVGVWYFIAISVNGSSGTMVSRAANETAYSIATWSNGAGNTTHTNFRIGDSVYGGEWLNGSIAGLKWWSAALTQTQLEAEASQFLPVRTTNLRAYYRFSGPSTTDNSGNGLTLSGGSGASTDTDPVPFQSAPVRLSNNFDVNVADGTAITLANSGGNAGNAFHKIVGQPFYSSWIPHRDGGKTASNAIIGAGDPHLDWENVTQPGNTFCARMYIYRDGTPAGTVPMFAALGPSGVLFKAWMFNTGRVGVWDAGSDVEYINTGTSRAPFEQWVRFEWRFDLGTSGVGTLEQWMYFSADSAVHDHYAIANVAWGGVKPSTVEFHLRRDSACATYIDDIAISDVKLGSAFSQIAEPIDRVTESSTAQPISARKLRMVRPVSSAETVLGARVLRARRLSTATEADASDMLGRQKRRSVGQAAEAGNPADAAGAHALTLGRGIEFSEAQQLAASLGPIIRTLVESSIALPVTGTKIRHVGMATTADVVRASRPVHQRLLGVAADMSSAVVLNRVKQVRLRPASEISLAGRFGTGFVVLVDELDQALPIVPLLYRGGPFTGVEGPGETWSADVLRRRWIVESASRTWSADLSRRSWDVDPPRGTWSATHT</sequence>
<dbReference type="SUPFAM" id="SSF49899">
    <property type="entry name" value="Concanavalin A-like lectins/glucanases"/>
    <property type="match status" value="1"/>
</dbReference>
<evidence type="ECO:0000313" key="2">
    <source>
        <dbReference type="EMBL" id="SDL73524.1"/>
    </source>
</evidence>
<dbReference type="InterPro" id="IPR013320">
    <property type="entry name" value="ConA-like_dom_sf"/>
</dbReference>